<evidence type="ECO:0000313" key="4">
    <source>
        <dbReference type="EMBL" id="WYJ89909.1"/>
    </source>
</evidence>
<feature type="domain" description="DUF3850" evidence="2">
    <location>
        <begin position="268"/>
        <end position="336"/>
    </location>
</feature>
<dbReference type="Pfam" id="PF07852">
    <property type="entry name" value="DUF1642"/>
    <property type="match status" value="1"/>
</dbReference>
<evidence type="ECO:0000313" key="5">
    <source>
        <dbReference type="Proteomes" id="UP000195141"/>
    </source>
</evidence>
<dbReference type="InterPro" id="IPR039440">
    <property type="entry name" value="DUF3850"/>
</dbReference>
<dbReference type="EMBL" id="NGMM01000005">
    <property type="protein sequence ID" value="OTP13699.1"/>
    <property type="molecule type" value="Genomic_DNA"/>
</dbReference>
<evidence type="ECO:0000256" key="1">
    <source>
        <dbReference type="SAM" id="Coils"/>
    </source>
</evidence>
<protein>
    <recommendedName>
        <fullName evidence="2">DUF3850 domain-containing protein</fullName>
    </recommendedName>
</protein>
<dbReference type="RefSeq" id="WP_086350172.1">
    <property type="nucleotide sequence ID" value="NZ_CP147247.1"/>
</dbReference>
<dbReference type="InterPro" id="IPR015947">
    <property type="entry name" value="PUA-like_sf"/>
</dbReference>
<gene>
    <name evidence="4" type="ORF">A5888_001637</name>
    <name evidence="3" type="ORF">A5888_003177</name>
</gene>
<keyword evidence="5" id="KW-1185">Reference proteome</keyword>
<dbReference type="OrthoDB" id="1700487at2"/>
<keyword evidence="1" id="KW-0175">Coiled coil</keyword>
<evidence type="ECO:0000259" key="2">
    <source>
        <dbReference type="Pfam" id="PF12961"/>
    </source>
</evidence>
<sequence length="342" mass="39934">MSKVEEKIKKYKSELETCMKYINGAWACSEADVPATKKAAEYLKRFIAVLKEIRTEQEELQKKADAYDEITNVTADRDNLEEKIILRLKEFLEDEYDCHGAEDFEPVIKHYAGTFVAIFEWHNKQTNMTYTYAKKIIEKETGVTIPHNFAEVWEARGKIAALMNTVSFELDKRNDDRSYEQFVWDSLEQSKTVEVPAYVAEWADICTEHKALPADYFSSFISNTIHRTIVIPRKITDWFAESGEHQELFLLAMKHGYTVQQEREKIYLKIQPEYLEAVRAGIKQFEIRKNDRDYQVDDILILQEYTCGSFTDNSLEVKITYITDYAQQPGYVVLGIVPMEEK</sequence>
<evidence type="ECO:0000313" key="3">
    <source>
        <dbReference type="EMBL" id="OTP13699.1"/>
    </source>
</evidence>
<dbReference type="Pfam" id="PF12961">
    <property type="entry name" value="DUF3850"/>
    <property type="match status" value="1"/>
</dbReference>
<reference evidence="4" key="2">
    <citation type="submission" date="2017-05" db="EMBL/GenBank/DDBJ databases">
        <authorList>
            <consortium name="The Broad Institute Genomics Platform"/>
            <consortium name="The Broad Institute Genomic Center for Infectious Diseases"/>
            <person name="Earl A."/>
            <person name="Manson A."/>
            <person name="Schwartman J."/>
            <person name="Gilmore M."/>
            <person name="Abouelleil A."/>
            <person name="Cao P."/>
            <person name="Chapman S."/>
            <person name="Cusick C."/>
            <person name="Shea T."/>
            <person name="Young S."/>
            <person name="Neafsey D."/>
            <person name="Nusbaum C."/>
            <person name="Birren B."/>
        </authorList>
    </citation>
    <scope>NUCLEOTIDE SEQUENCE</scope>
    <source>
        <strain evidence="4">9E7_DIV0242</strain>
    </source>
</reference>
<name>A0A242K3W8_9ENTE</name>
<organism evidence="3">
    <name type="scientific">Candidatus Enterococcus clewellii</name>
    <dbReference type="NCBI Taxonomy" id="1834193"/>
    <lineage>
        <taxon>Bacteria</taxon>
        <taxon>Bacillati</taxon>
        <taxon>Bacillota</taxon>
        <taxon>Bacilli</taxon>
        <taxon>Lactobacillales</taxon>
        <taxon>Enterococcaceae</taxon>
        <taxon>Enterococcus</taxon>
    </lineage>
</organism>
<dbReference type="SUPFAM" id="SSF88697">
    <property type="entry name" value="PUA domain-like"/>
    <property type="match status" value="1"/>
</dbReference>
<reference evidence="3" key="1">
    <citation type="submission" date="2017-05" db="EMBL/GenBank/DDBJ databases">
        <title>The Genome Sequence of Enterococcus sp. 9E7_DIV0242.</title>
        <authorList>
            <consortium name="The Broad Institute Genomics Platform"/>
            <consortium name="The Broad Institute Genomic Center for Infectious Diseases"/>
            <person name="Earl A."/>
            <person name="Manson A."/>
            <person name="Schwartman J."/>
            <person name="Gilmore M."/>
            <person name="Abouelleil A."/>
            <person name="Cao P."/>
            <person name="Chapman S."/>
            <person name="Cusick C."/>
            <person name="Shea T."/>
            <person name="Young S."/>
            <person name="Neafsey D."/>
            <person name="Nusbaum C."/>
            <person name="Birren B."/>
        </authorList>
    </citation>
    <scope>NUCLEOTIDE SEQUENCE [LARGE SCALE GENOMIC DNA]</scope>
    <source>
        <strain evidence="3">9E7_DIV0242</strain>
    </source>
</reference>
<accession>A0A242K3W8</accession>
<proteinExistence type="predicted"/>
<dbReference type="InterPro" id="IPR012865">
    <property type="entry name" value="DUF1642"/>
</dbReference>
<dbReference type="AlphaFoldDB" id="A0A242K3W8"/>
<reference evidence="4" key="3">
    <citation type="submission" date="2024-03" db="EMBL/GenBank/DDBJ databases">
        <title>The Genome Sequence of Enterococcus sp. DIV0242b.</title>
        <authorList>
            <consortium name="The Broad Institute Genomics Platform"/>
            <consortium name="The Broad Institute Microbial Omics Core"/>
            <consortium name="The Broad Institute Genomic Center for Infectious Diseases"/>
            <person name="Earl A."/>
            <person name="Manson A."/>
            <person name="Gilmore M."/>
            <person name="Schwartman J."/>
            <person name="Shea T."/>
            <person name="Abouelleil A."/>
            <person name="Cao P."/>
            <person name="Chapman S."/>
            <person name="Cusick C."/>
            <person name="Young S."/>
            <person name="Neafsey D."/>
            <person name="Nusbaum C."/>
            <person name="Birren B."/>
        </authorList>
    </citation>
    <scope>NUCLEOTIDE SEQUENCE</scope>
    <source>
        <strain evidence="4">9E7_DIV0242</strain>
    </source>
</reference>
<feature type="coiled-coil region" evidence="1">
    <location>
        <begin position="43"/>
        <end position="83"/>
    </location>
</feature>
<dbReference type="EMBL" id="CP147247">
    <property type="protein sequence ID" value="WYJ89909.1"/>
    <property type="molecule type" value="Genomic_DNA"/>
</dbReference>
<dbReference type="Proteomes" id="UP000195141">
    <property type="component" value="Chromosome"/>
</dbReference>
<dbReference type="Gene3D" id="2.30.130.30">
    <property type="entry name" value="Hypothetical protein"/>
    <property type="match status" value="1"/>
</dbReference>